<dbReference type="GO" id="GO:0009903">
    <property type="term" value="P:chloroplast avoidance movement"/>
    <property type="evidence" value="ECO:0007669"/>
    <property type="project" value="TreeGrafter"/>
</dbReference>
<feature type="region of interest" description="Disordered" evidence="4">
    <location>
        <begin position="533"/>
        <end position="558"/>
    </location>
</feature>
<evidence type="ECO:0000256" key="3">
    <source>
        <dbReference type="SAM" id="Coils"/>
    </source>
</evidence>
<dbReference type="AlphaFoldDB" id="A0AAP0BSS9"/>
<comment type="similarity">
    <text evidence="1">Belongs to the WEB family.</text>
</comment>
<dbReference type="Proteomes" id="UP001418222">
    <property type="component" value="Unassembled WGS sequence"/>
</dbReference>
<dbReference type="EMBL" id="JBBWWQ010000004">
    <property type="protein sequence ID" value="KAK8948673.1"/>
    <property type="molecule type" value="Genomic_DNA"/>
</dbReference>
<dbReference type="PANTHER" id="PTHR32054">
    <property type="entry name" value="HEAVY CHAIN, PUTATIVE, EXPRESSED-RELATED-RELATED"/>
    <property type="match status" value="1"/>
</dbReference>
<dbReference type="Pfam" id="PF05701">
    <property type="entry name" value="WEMBL"/>
    <property type="match status" value="1"/>
</dbReference>
<evidence type="ECO:0000313" key="5">
    <source>
        <dbReference type="EMBL" id="KAK8948673.1"/>
    </source>
</evidence>
<organism evidence="5 6">
    <name type="scientific">Platanthera zijinensis</name>
    <dbReference type="NCBI Taxonomy" id="2320716"/>
    <lineage>
        <taxon>Eukaryota</taxon>
        <taxon>Viridiplantae</taxon>
        <taxon>Streptophyta</taxon>
        <taxon>Embryophyta</taxon>
        <taxon>Tracheophyta</taxon>
        <taxon>Spermatophyta</taxon>
        <taxon>Magnoliopsida</taxon>
        <taxon>Liliopsida</taxon>
        <taxon>Asparagales</taxon>
        <taxon>Orchidaceae</taxon>
        <taxon>Orchidoideae</taxon>
        <taxon>Orchideae</taxon>
        <taxon>Orchidinae</taxon>
        <taxon>Platanthera</taxon>
    </lineage>
</organism>
<dbReference type="GO" id="GO:0005829">
    <property type="term" value="C:cytosol"/>
    <property type="evidence" value="ECO:0007669"/>
    <property type="project" value="TreeGrafter"/>
</dbReference>
<dbReference type="InterPro" id="IPR008545">
    <property type="entry name" value="Web"/>
</dbReference>
<evidence type="ECO:0000256" key="2">
    <source>
        <dbReference type="ARBA" id="ARBA00023054"/>
    </source>
</evidence>
<feature type="region of interest" description="Disordered" evidence="4">
    <location>
        <begin position="1"/>
        <end position="59"/>
    </location>
</feature>
<gene>
    <name evidence="5" type="primary">PMI15</name>
    <name evidence="5" type="ORF">KSP39_PZI005660</name>
</gene>
<protein>
    <submittedName>
        <fullName evidence="5">Protein PLASTID MOVEMENT IMPAIRED 15</fullName>
    </submittedName>
</protein>
<dbReference type="GO" id="GO:0009904">
    <property type="term" value="P:chloroplast accumulation movement"/>
    <property type="evidence" value="ECO:0007669"/>
    <property type="project" value="TreeGrafter"/>
</dbReference>
<reference evidence="5 6" key="1">
    <citation type="journal article" date="2022" name="Nat. Plants">
        <title>Genomes of leafy and leafless Platanthera orchids illuminate the evolution of mycoheterotrophy.</title>
        <authorList>
            <person name="Li M.H."/>
            <person name="Liu K.W."/>
            <person name="Li Z."/>
            <person name="Lu H.C."/>
            <person name="Ye Q.L."/>
            <person name="Zhang D."/>
            <person name="Wang J.Y."/>
            <person name="Li Y.F."/>
            <person name="Zhong Z.M."/>
            <person name="Liu X."/>
            <person name="Yu X."/>
            <person name="Liu D.K."/>
            <person name="Tu X.D."/>
            <person name="Liu B."/>
            <person name="Hao Y."/>
            <person name="Liao X.Y."/>
            <person name="Jiang Y.T."/>
            <person name="Sun W.H."/>
            <person name="Chen J."/>
            <person name="Chen Y.Q."/>
            <person name="Ai Y."/>
            <person name="Zhai J.W."/>
            <person name="Wu S.S."/>
            <person name="Zhou Z."/>
            <person name="Hsiao Y.Y."/>
            <person name="Wu W.L."/>
            <person name="Chen Y.Y."/>
            <person name="Lin Y.F."/>
            <person name="Hsu J.L."/>
            <person name="Li C.Y."/>
            <person name="Wang Z.W."/>
            <person name="Zhao X."/>
            <person name="Zhong W.Y."/>
            <person name="Ma X.K."/>
            <person name="Ma L."/>
            <person name="Huang J."/>
            <person name="Chen G.Z."/>
            <person name="Huang M.Z."/>
            <person name="Huang L."/>
            <person name="Peng D.H."/>
            <person name="Luo Y.B."/>
            <person name="Zou S.Q."/>
            <person name="Chen S.P."/>
            <person name="Lan S."/>
            <person name="Tsai W.C."/>
            <person name="Van de Peer Y."/>
            <person name="Liu Z.J."/>
        </authorList>
    </citation>
    <scope>NUCLEOTIDE SEQUENCE [LARGE SCALE GENOMIC DNA]</scope>
    <source>
        <strain evidence="5">Lor287</strain>
    </source>
</reference>
<feature type="compositionally biased region" description="Basic residues" evidence="4">
    <location>
        <begin position="542"/>
        <end position="551"/>
    </location>
</feature>
<keyword evidence="2 3" id="KW-0175">Coiled coil</keyword>
<proteinExistence type="inferred from homology"/>
<comment type="caution">
    <text evidence="5">The sequence shown here is derived from an EMBL/GenBank/DDBJ whole genome shotgun (WGS) entry which is preliminary data.</text>
</comment>
<name>A0AAP0BSS9_9ASPA</name>
<evidence type="ECO:0000313" key="6">
    <source>
        <dbReference type="Proteomes" id="UP001418222"/>
    </source>
</evidence>
<feature type="compositionally biased region" description="Basic and acidic residues" evidence="4">
    <location>
        <begin position="31"/>
        <end position="59"/>
    </location>
</feature>
<dbReference type="SUPFAM" id="SSF57997">
    <property type="entry name" value="Tropomyosin"/>
    <property type="match status" value="1"/>
</dbReference>
<evidence type="ECO:0000256" key="1">
    <source>
        <dbReference type="ARBA" id="ARBA00005485"/>
    </source>
</evidence>
<accession>A0AAP0BSS9</accession>
<sequence>MNMVFKSNGTERELEKNRDSGSHSQSSHSRNSIDGKFTMEKFKDGKRSEKQGKSPEVELLHGKKAVKGLVLKIEQSNAQVNSGKLELQSLGSATHGGGEEPHYEELLQQLTCLRQELKKLKLDVSSVLESKSKAEKDFEFYNGKTSSSLNKAEELMKEIDEANEEHVLVELARIEAERELREIESQRAAERLEFSKKMEATNRKISDVRREISRGKGIEQKLAATNTDIRVLQNEMELVRAMEKNLQKEILEGAEKKKRSGEEELRVVEEELSNAKRELERIKDEGFQFMASMDVVREELLQVSRETDRMKKLEKDTESRIERLNSRLMKERSKLEWATSSEERTRGIITNLSNALQQLQTEVDTAKDEKEKVRTETSGVKEEVMNIEMDVKSKQKKLEGMISELGEVKASEAAALVKLKTMMEKTVMSRAMNSQNSAMIWVSNWEYEYLTKTGEAAHAVADKKIAAINGWIEAVRKQEKEMLLKTERIEKEIKEMIAAEEEKSVVVQKTMEEEGNELADMISAGISATPIKLNGEQSMSGNRRKSKHRRASSMAGSVRIAGRSPSITIKKRKRVMPNLGTILRVGRGRNKRDEVNIDSYASLLLAPE</sequence>
<dbReference type="PANTHER" id="PTHR32054:SF2">
    <property type="entry name" value="PROTEIN PLASTID MOVEMENT IMPAIRED 2"/>
    <property type="match status" value="1"/>
</dbReference>
<feature type="coiled-coil region" evidence="3">
    <location>
        <begin position="103"/>
        <end position="193"/>
    </location>
</feature>
<evidence type="ECO:0000256" key="4">
    <source>
        <dbReference type="SAM" id="MobiDB-lite"/>
    </source>
</evidence>
<feature type="coiled-coil region" evidence="3">
    <location>
        <begin position="229"/>
        <end position="376"/>
    </location>
</feature>
<keyword evidence="6" id="KW-1185">Reference proteome</keyword>
<feature type="compositionally biased region" description="Basic and acidic residues" evidence="4">
    <location>
        <begin position="9"/>
        <end position="21"/>
    </location>
</feature>